<name>A0A1H8SVQ9_9ACTN</name>
<evidence type="ECO:0000259" key="5">
    <source>
        <dbReference type="PROSITE" id="PS50977"/>
    </source>
</evidence>
<keyword evidence="3" id="KW-0804">Transcription</keyword>
<dbReference type="SUPFAM" id="SSF46689">
    <property type="entry name" value="Homeodomain-like"/>
    <property type="match status" value="1"/>
</dbReference>
<dbReference type="Gene3D" id="1.10.357.10">
    <property type="entry name" value="Tetracycline Repressor, domain 2"/>
    <property type="match status" value="1"/>
</dbReference>
<dbReference type="PANTHER" id="PTHR30055">
    <property type="entry name" value="HTH-TYPE TRANSCRIPTIONAL REGULATOR RUTR"/>
    <property type="match status" value="1"/>
</dbReference>
<dbReference type="Proteomes" id="UP000198960">
    <property type="component" value="Unassembled WGS sequence"/>
</dbReference>
<dbReference type="Gene3D" id="1.10.10.60">
    <property type="entry name" value="Homeodomain-like"/>
    <property type="match status" value="1"/>
</dbReference>
<feature type="DNA-binding region" description="H-T-H motif" evidence="4">
    <location>
        <begin position="60"/>
        <end position="79"/>
    </location>
</feature>
<dbReference type="RefSeq" id="WP_211435574.1">
    <property type="nucleotide sequence ID" value="NZ_FOEE01000005.1"/>
</dbReference>
<keyword evidence="2 4" id="KW-0238">DNA-binding</keyword>
<evidence type="ECO:0000313" key="7">
    <source>
        <dbReference type="Proteomes" id="UP000198960"/>
    </source>
</evidence>
<evidence type="ECO:0000313" key="6">
    <source>
        <dbReference type="EMBL" id="SEO82438.1"/>
    </source>
</evidence>
<proteinExistence type="predicted"/>
<evidence type="ECO:0000256" key="1">
    <source>
        <dbReference type="ARBA" id="ARBA00023015"/>
    </source>
</evidence>
<dbReference type="EMBL" id="FOEE01000005">
    <property type="protein sequence ID" value="SEO82438.1"/>
    <property type="molecule type" value="Genomic_DNA"/>
</dbReference>
<keyword evidence="7" id="KW-1185">Reference proteome</keyword>
<dbReference type="Pfam" id="PF00440">
    <property type="entry name" value="TetR_N"/>
    <property type="match status" value="1"/>
</dbReference>
<dbReference type="InterPro" id="IPR001647">
    <property type="entry name" value="HTH_TetR"/>
</dbReference>
<dbReference type="GO" id="GO:0003700">
    <property type="term" value="F:DNA-binding transcription factor activity"/>
    <property type="evidence" value="ECO:0007669"/>
    <property type="project" value="TreeGrafter"/>
</dbReference>
<dbReference type="GO" id="GO:0000976">
    <property type="term" value="F:transcription cis-regulatory region binding"/>
    <property type="evidence" value="ECO:0007669"/>
    <property type="project" value="TreeGrafter"/>
</dbReference>
<dbReference type="PROSITE" id="PS50977">
    <property type="entry name" value="HTH_TETR_2"/>
    <property type="match status" value="1"/>
</dbReference>
<dbReference type="SUPFAM" id="SSF48498">
    <property type="entry name" value="Tetracyclin repressor-like, C-terminal domain"/>
    <property type="match status" value="1"/>
</dbReference>
<dbReference type="STRING" id="673521.SAMN05660991_01856"/>
<organism evidence="6 7">
    <name type="scientific">Trujillonella endophytica</name>
    <dbReference type="NCBI Taxonomy" id="673521"/>
    <lineage>
        <taxon>Bacteria</taxon>
        <taxon>Bacillati</taxon>
        <taxon>Actinomycetota</taxon>
        <taxon>Actinomycetes</taxon>
        <taxon>Geodermatophilales</taxon>
        <taxon>Geodermatophilaceae</taxon>
        <taxon>Trujillonella</taxon>
    </lineage>
</organism>
<accession>A0A1H8SVQ9</accession>
<keyword evidence="1" id="KW-0805">Transcription regulation</keyword>
<gene>
    <name evidence="6" type="ORF">SAMN05660991_01856</name>
</gene>
<sequence length="227" mass="25229">MQDEPAGPATDADEATPAWITRAADRAPSVQNSRMRSMRRAQQIVDAARHLITTQGSDFTTHMLVKEAGIAVQTLYKHFAGKDQVVLAVLEDMIAETVQQLEVASAEIADPVERLRFYVTTILGSLGTQDSRVGRFITTEHWRLVALYPEEIGRATQPVADLFQRALREGEDAGLLHPSDAAYDAWLTNELIRTVFHHYQFASTGEPADVVAERVWRFCLGAWGGRP</sequence>
<dbReference type="InterPro" id="IPR036271">
    <property type="entry name" value="Tet_transcr_reg_TetR-rel_C_sf"/>
</dbReference>
<evidence type="ECO:0000256" key="2">
    <source>
        <dbReference type="ARBA" id="ARBA00023125"/>
    </source>
</evidence>
<evidence type="ECO:0000256" key="4">
    <source>
        <dbReference type="PROSITE-ProRule" id="PRU00335"/>
    </source>
</evidence>
<dbReference type="PRINTS" id="PR00455">
    <property type="entry name" value="HTHTETR"/>
</dbReference>
<reference evidence="7" key="1">
    <citation type="submission" date="2016-10" db="EMBL/GenBank/DDBJ databases">
        <authorList>
            <person name="Varghese N."/>
            <person name="Submissions S."/>
        </authorList>
    </citation>
    <scope>NUCLEOTIDE SEQUENCE [LARGE SCALE GENOMIC DNA]</scope>
    <source>
        <strain evidence="7">DSM 45413</strain>
    </source>
</reference>
<dbReference type="InterPro" id="IPR050109">
    <property type="entry name" value="HTH-type_TetR-like_transc_reg"/>
</dbReference>
<dbReference type="AlphaFoldDB" id="A0A1H8SVQ9"/>
<dbReference type="PANTHER" id="PTHR30055:SF234">
    <property type="entry name" value="HTH-TYPE TRANSCRIPTIONAL REGULATOR BETI"/>
    <property type="match status" value="1"/>
</dbReference>
<protein>
    <submittedName>
        <fullName evidence="6">Transcriptional regulator, TetR family</fullName>
    </submittedName>
</protein>
<dbReference type="InterPro" id="IPR009057">
    <property type="entry name" value="Homeodomain-like_sf"/>
</dbReference>
<evidence type="ECO:0000256" key="3">
    <source>
        <dbReference type="ARBA" id="ARBA00023163"/>
    </source>
</evidence>
<feature type="domain" description="HTH tetR-type" evidence="5">
    <location>
        <begin position="38"/>
        <end position="97"/>
    </location>
</feature>